<evidence type="ECO:0000313" key="2">
    <source>
        <dbReference type="EMBL" id="KAJ7371832.1"/>
    </source>
</evidence>
<dbReference type="Pfam" id="PF15379">
    <property type="entry name" value="DUF4606"/>
    <property type="match status" value="1"/>
</dbReference>
<dbReference type="Proteomes" id="UP001163046">
    <property type="component" value="Unassembled WGS sequence"/>
</dbReference>
<name>A0A9X0CQ23_9CNID</name>
<dbReference type="OrthoDB" id="5980297at2759"/>
<dbReference type="InterPro" id="IPR027932">
    <property type="entry name" value="DUF4606"/>
</dbReference>
<reference evidence="2" key="1">
    <citation type="submission" date="2023-01" db="EMBL/GenBank/DDBJ databases">
        <title>Genome assembly of the deep-sea coral Lophelia pertusa.</title>
        <authorList>
            <person name="Herrera S."/>
            <person name="Cordes E."/>
        </authorList>
    </citation>
    <scope>NUCLEOTIDE SEQUENCE</scope>
    <source>
        <strain evidence="2">USNM1676648</strain>
        <tissue evidence="2">Polyp</tissue>
    </source>
</reference>
<evidence type="ECO:0000256" key="1">
    <source>
        <dbReference type="SAM" id="MobiDB-lite"/>
    </source>
</evidence>
<feature type="region of interest" description="Disordered" evidence="1">
    <location>
        <begin position="33"/>
        <end position="57"/>
    </location>
</feature>
<comment type="caution">
    <text evidence="2">The sequence shown here is derived from an EMBL/GenBank/DDBJ whole genome shotgun (WGS) entry which is preliminary data.</text>
</comment>
<dbReference type="AlphaFoldDB" id="A0A9X0CQ23"/>
<evidence type="ECO:0000313" key="3">
    <source>
        <dbReference type="Proteomes" id="UP001163046"/>
    </source>
</evidence>
<feature type="compositionally biased region" description="Polar residues" evidence="1">
    <location>
        <begin position="43"/>
        <end position="53"/>
    </location>
</feature>
<protein>
    <submittedName>
        <fullName evidence="2">Uncharacterized protein</fullName>
    </submittedName>
</protein>
<sequence length="145" mass="16587">MKTETVDGHQEVKNFCSRKLKIVEMSKQEAGSGYSGKRIVSTPGGQLHTSQDQPIDGNQRKIESLRIENLMNRTEKEMKSSIANNTFLKRKLEIAKRAEFEERLQLHMYQKDSATLLAKIVNSCTKASAPPSEVWERLLHKEDKQ</sequence>
<gene>
    <name evidence="2" type="ORF">OS493_023174</name>
</gene>
<accession>A0A9X0CQ23</accession>
<keyword evidence="3" id="KW-1185">Reference proteome</keyword>
<organism evidence="2 3">
    <name type="scientific">Desmophyllum pertusum</name>
    <dbReference type="NCBI Taxonomy" id="174260"/>
    <lineage>
        <taxon>Eukaryota</taxon>
        <taxon>Metazoa</taxon>
        <taxon>Cnidaria</taxon>
        <taxon>Anthozoa</taxon>
        <taxon>Hexacorallia</taxon>
        <taxon>Scleractinia</taxon>
        <taxon>Caryophylliina</taxon>
        <taxon>Caryophylliidae</taxon>
        <taxon>Desmophyllum</taxon>
    </lineage>
</organism>
<proteinExistence type="predicted"/>
<dbReference type="EMBL" id="MU826842">
    <property type="protein sequence ID" value="KAJ7371832.1"/>
    <property type="molecule type" value="Genomic_DNA"/>
</dbReference>